<dbReference type="AlphaFoldDB" id="A0A1K1P5P2"/>
<evidence type="ECO:0000256" key="1">
    <source>
        <dbReference type="HAMAP-Rule" id="MF_02209"/>
    </source>
</evidence>
<dbReference type="GO" id="GO:0009252">
    <property type="term" value="P:peptidoglycan biosynthetic process"/>
    <property type="evidence" value="ECO:0007669"/>
    <property type="project" value="UniProtKB-UniRule"/>
</dbReference>
<dbReference type="EMBL" id="FPIP01000007">
    <property type="protein sequence ID" value="SFW42809.1"/>
    <property type="molecule type" value="Genomic_DNA"/>
</dbReference>
<dbReference type="GO" id="GO:0051301">
    <property type="term" value="P:cell division"/>
    <property type="evidence" value="ECO:0007669"/>
    <property type="project" value="UniProtKB-KW"/>
</dbReference>
<reference evidence="5" key="1">
    <citation type="submission" date="2016-11" db="EMBL/GenBank/DDBJ databases">
        <authorList>
            <person name="Varghese N."/>
            <person name="Submissions S."/>
        </authorList>
    </citation>
    <scope>NUCLEOTIDE SEQUENCE [LARGE SCALE GENOMIC DNA]</scope>
    <source>
        <strain evidence="5">YL228</strain>
    </source>
</reference>
<dbReference type="Pfam" id="PF26299">
    <property type="entry name" value="MurL_N"/>
    <property type="match status" value="1"/>
</dbReference>
<keyword evidence="1" id="KW-0961">Cell wall biogenesis/degradation</keyword>
<comment type="function">
    <text evidence="1">Cell wall formation. Catalyzes epimerization of the terminal L-glutamate in UDP-N-acetyl-alpha-D-muramoyl-L-alanyl-L-glutamate.</text>
</comment>
<keyword evidence="1" id="KW-0132">Cell division</keyword>
<feature type="domain" description="MurL N-terminal" evidence="3">
    <location>
        <begin position="8"/>
        <end position="292"/>
    </location>
</feature>
<dbReference type="GO" id="GO:0071555">
    <property type="term" value="P:cell wall organization"/>
    <property type="evidence" value="ECO:0007669"/>
    <property type="project" value="UniProtKB-KW"/>
</dbReference>
<comment type="catalytic activity">
    <reaction evidence="1">
        <text>UDP-N-acetyl-alpha-D-muramoyl-L-alanyl-L-glutamate + ATP + H2O = UDP-N-acetyl-alpha-D-muramoyl-L-alanyl-D-glutamate + AMP + diphosphate + H(+)</text>
        <dbReference type="Rhea" id="RHEA:58812"/>
        <dbReference type="ChEBI" id="CHEBI:15377"/>
        <dbReference type="ChEBI" id="CHEBI:15378"/>
        <dbReference type="ChEBI" id="CHEBI:30616"/>
        <dbReference type="ChEBI" id="CHEBI:33019"/>
        <dbReference type="ChEBI" id="CHEBI:83900"/>
        <dbReference type="ChEBI" id="CHEBI:142725"/>
        <dbReference type="ChEBI" id="CHEBI:456215"/>
        <dbReference type="EC" id="5.1.1.23"/>
    </reaction>
</comment>
<evidence type="ECO:0000313" key="4">
    <source>
        <dbReference type="EMBL" id="SFW42809.1"/>
    </source>
</evidence>
<evidence type="ECO:0000313" key="5">
    <source>
        <dbReference type="Proteomes" id="UP000183461"/>
    </source>
</evidence>
<keyword evidence="1" id="KW-0133">Cell shape</keyword>
<dbReference type="RefSeq" id="WP_072300730.1">
    <property type="nucleotide sequence ID" value="NZ_FPIP01000007.1"/>
</dbReference>
<keyword evidence="1" id="KW-0131">Cell cycle</keyword>
<dbReference type="Proteomes" id="UP000183461">
    <property type="component" value="Unassembled WGS sequence"/>
</dbReference>
<dbReference type="EC" id="5.1.1.23" evidence="1"/>
<dbReference type="InterPro" id="IPR058740">
    <property type="entry name" value="MurL_N"/>
</dbReference>
<keyword evidence="1" id="KW-0573">Peptidoglycan synthesis</keyword>
<evidence type="ECO:0000259" key="3">
    <source>
        <dbReference type="Pfam" id="PF26299"/>
    </source>
</evidence>
<keyword evidence="1" id="KW-0413">Isomerase</keyword>
<dbReference type="GO" id="GO:0005737">
    <property type="term" value="C:cytoplasm"/>
    <property type="evidence" value="ECO:0007669"/>
    <property type="project" value="UniProtKB-UniRule"/>
</dbReference>
<dbReference type="HAMAP" id="MF_02209">
    <property type="entry name" value="MurL"/>
    <property type="match status" value="1"/>
</dbReference>
<dbReference type="GO" id="GO:0016855">
    <property type="term" value="F:racemase and epimerase activity, acting on amino acids and derivatives"/>
    <property type="evidence" value="ECO:0007669"/>
    <property type="project" value="UniProtKB-UniRule"/>
</dbReference>
<comment type="pathway">
    <text evidence="1">Cell wall biogenesis; peptidoglycan biosynthesis.</text>
</comment>
<dbReference type="UniPathway" id="UPA00219"/>
<comment type="similarity">
    <text evidence="1">Belongs to the MurL family.</text>
</comment>
<dbReference type="InterPro" id="IPR058741">
    <property type="entry name" value="MurL_C"/>
</dbReference>
<feature type="domain" description="MurL C-terminal" evidence="2">
    <location>
        <begin position="314"/>
        <end position="404"/>
    </location>
</feature>
<protein>
    <recommendedName>
        <fullName evidence="1">UDP-N-acetyl-alpha-D-muramoyl-L-alanyl-L-glutamate epimerase</fullName>
        <ecNumber evidence="1">5.1.1.23</ecNumber>
    </recommendedName>
    <alternativeName>
        <fullName evidence="1">UDP-MurNAc-L-Ala-L-Glu epimerase</fullName>
    </alternativeName>
</protein>
<sequence length="460" mass="52746">MSKYEEFREKYPSFVYKAYHINETKNTVEIGYEFSITGLAEFRPSWSFRKPENFSVKGDLTFERLAFSLGMAEAVSYWKATCSPEFYAECGELNDEQKLWWKKLWFMGLGELFFVNGISADIDSFVNIIATGKYNSSLTETVREPKGCLVPIGGGKDSALTLETLVKSGMKCLCYSINKRRSITETVRKAGLDDEALIISQRHFDRSLVDLNSQGFINGHTPFSAIVAFSAEITAYLNELKYIVLSNESSANESTVVGQDVNHQYSKSFEFEQDFHNYEEKYLRTGQYYFSFLRPLAEFQIAKMFVSHRKYLPVFRSCNLGSKVSPDIWCGECPKCLFVCLILSPFLTMEELIKVFGKDMLNDSNMLEYFIELIGQSEHKPFECVGSIDEVNLAVSLAIRKLEANGEALPLLFREYKDRGLYCPETIDYLNKECCGSFNEQNLLPDEFKTILRKEMENLL</sequence>
<gene>
    <name evidence="1" type="primary">murL</name>
    <name evidence="4" type="ORF">SAMN02910280_2497</name>
</gene>
<proteinExistence type="inferred from homology"/>
<dbReference type="GO" id="GO:0008360">
    <property type="term" value="P:regulation of cell shape"/>
    <property type="evidence" value="ECO:0007669"/>
    <property type="project" value="UniProtKB-KW"/>
</dbReference>
<accession>A0A1K1P5P2</accession>
<dbReference type="InterPro" id="IPR043689">
    <property type="entry name" value="MurL"/>
</dbReference>
<evidence type="ECO:0000259" key="2">
    <source>
        <dbReference type="Pfam" id="PF26298"/>
    </source>
</evidence>
<name>A0A1K1P5P2_RUMFL</name>
<organism evidence="4 5">
    <name type="scientific">Ruminococcus flavefaciens</name>
    <dbReference type="NCBI Taxonomy" id="1265"/>
    <lineage>
        <taxon>Bacteria</taxon>
        <taxon>Bacillati</taxon>
        <taxon>Bacillota</taxon>
        <taxon>Clostridia</taxon>
        <taxon>Eubacteriales</taxon>
        <taxon>Oscillospiraceae</taxon>
        <taxon>Ruminococcus</taxon>
    </lineage>
</organism>
<dbReference type="Pfam" id="PF26298">
    <property type="entry name" value="MurL_epimerase_C"/>
    <property type="match status" value="1"/>
</dbReference>